<dbReference type="OrthoDB" id="6509975at2759"/>
<dbReference type="SUPFAM" id="SSF53254">
    <property type="entry name" value="Phosphoglycerate mutase-like"/>
    <property type="match status" value="1"/>
</dbReference>
<dbReference type="Proteomes" id="UP000094236">
    <property type="component" value="Unassembled WGS sequence"/>
</dbReference>
<feature type="chain" id="PRO_5009163360" description="Acid phosphatase" evidence="3">
    <location>
        <begin position="23"/>
        <end position="561"/>
    </location>
</feature>
<dbReference type="CDD" id="cd07061">
    <property type="entry name" value="HP_HAP_like"/>
    <property type="match status" value="1"/>
</dbReference>
<dbReference type="PROSITE" id="PS00616">
    <property type="entry name" value="HIS_ACID_PHOSPHAT_1"/>
    <property type="match status" value="1"/>
</dbReference>
<keyword evidence="5" id="KW-1185">Reference proteome</keyword>
<comment type="similarity">
    <text evidence="1">Belongs to the histidine acid phosphatase family.</text>
</comment>
<name>A0A1E4TVM4_PACTA</name>
<dbReference type="PANTHER" id="PTHR20963">
    <property type="entry name" value="MULTIPLE INOSITOL POLYPHOSPHATE PHOSPHATASE-RELATED"/>
    <property type="match status" value="1"/>
</dbReference>
<evidence type="ECO:0000313" key="5">
    <source>
        <dbReference type="Proteomes" id="UP000094236"/>
    </source>
</evidence>
<dbReference type="Gene3D" id="3.40.50.1240">
    <property type="entry name" value="Phosphoglycerate mutase-like"/>
    <property type="match status" value="1"/>
</dbReference>
<organism evidence="4 5">
    <name type="scientific">Pachysolen tannophilus NRRL Y-2460</name>
    <dbReference type="NCBI Taxonomy" id="669874"/>
    <lineage>
        <taxon>Eukaryota</taxon>
        <taxon>Fungi</taxon>
        <taxon>Dikarya</taxon>
        <taxon>Ascomycota</taxon>
        <taxon>Saccharomycotina</taxon>
        <taxon>Pichiomycetes</taxon>
        <taxon>Pachysolenaceae</taxon>
        <taxon>Pachysolen</taxon>
    </lineage>
</organism>
<proteinExistence type="inferred from homology"/>
<evidence type="ECO:0008006" key="6">
    <source>
        <dbReference type="Google" id="ProtNLM"/>
    </source>
</evidence>
<dbReference type="Pfam" id="PF00328">
    <property type="entry name" value="His_Phos_2"/>
    <property type="match status" value="1"/>
</dbReference>
<dbReference type="InterPro" id="IPR029033">
    <property type="entry name" value="His_PPase_superfam"/>
</dbReference>
<feature type="signal peptide" evidence="3">
    <location>
        <begin position="1"/>
        <end position="22"/>
    </location>
</feature>
<gene>
    <name evidence="4" type="ORF">PACTADRAFT_84670</name>
</gene>
<dbReference type="GO" id="GO:0003993">
    <property type="term" value="F:acid phosphatase activity"/>
    <property type="evidence" value="ECO:0007669"/>
    <property type="project" value="TreeGrafter"/>
</dbReference>
<reference evidence="5" key="1">
    <citation type="submission" date="2016-05" db="EMBL/GenBank/DDBJ databases">
        <title>Comparative genomics of biotechnologically important yeasts.</title>
        <authorList>
            <consortium name="DOE Joint Genome Institute"/>
            <person name="Riley R."/>
            <person name="Haridas S."/>
            <person name="Wolfe K.H."/>
            <person name="Lopes M.R."/>
            <person name="Hittinger C.T."/>
            <person name="Goker M."/>
            <person name="Salamov A."/>
            <person name="Wisecaver J."/>
            <person name="Long T.M."/>
            <person name="Aerts A.L."/>
            <person name="Barry K."/>
            <person name="Choi C."/>
            <person name="Clum A."/>
            <person name="Coughlan A.Y."/>
            <person name="Deshpande S."/>
            <person name="Douglass A.P."/>
            <person name="Hanson S.J."/>
            <person name="Klenk H.-P."/>
            <person name="Labutti K."/>
            <person name="Lapidus A."/>
            <person name="Lindquist E."/>
            <person name="Lipzen A."/>
            <person name="Meier-Kolthoff J.P."/>
            <person name="Ohm R.A."/>
            <person name="Otillar R.P."/>
            <person name="Pangilinan J."/>
            <person name="Peng Y."/>
            <person name="Rokas A."/>
            <person name="Rosa C.A."/>
            <person name="Scheuner C."/>
            <person name="Sibirny A.A."/>
            <person name="Slot J.C."/>
            <person name="Stielow J.B."/>
            <person name="Sun H."/>
            <person name="Kurtzman C.P."/>
            <person name="Blackwell M."/>
            <person name="Grigoriev I.V."/>
            <person name="Jeffries T.W."/>
        </authorList>
    </citation>
    <scope>NUCLEOTIDE SEQUENCE [LARGE SCALE GENOMIC DNA]</scope>
    <source>
        <strain evidence="5">NRRL Y-2460</strain>
    </source>
</reference>
<dbReference type="InterPro" id="IPR033379">
    <property type="entry name" value="Acid_Pase_AS"/>
</dbReference>
<evidence type="ECO:0000256" key="3">
    <source>
        <dbReference type="SAM" id="SignalP"/>
    </source>
</evidence>
<accession>A0A1E4TVM4</accession>
<dbReference type="EMBL" id="KV454013">
    <property type="protein sequence ID" value="ODV95791.1"/>
    <property type="molecule type" value="Genomic_DNA"/>
</dbReference>
<evidence type="ECO:0000256" key="2">
    <source>
        <dbReference type="ARBA" id="ARBA00022801"/>
    </source>
</evidence>
<keyword evidence="3" id="KW-0732">Signal</keyword>
<evidence type="ECO:0000256" key="1">
    <source>
        <dbReference type="ARBA" id="ARBA00005375"/>
    </source>
</evidence>
<protein>
    <recommendedName>
        <fullName evidence="6">Acid phosphatase</fullName>
    </recommendedName>
</protein>
<evidence type="ECO:0000313" key="4">
    <source>
        <dbReference type="EMBL" id="ODV95791.1"/>
    </source>
</evidence>
<keyword evidence="2" id="KW-0378">Hydrolase</keyword>
<dbReference type="STRING" id="669874.A0A1E4TVM4"/>
<sequence>MFAKLQVILLTNLFSILLKVNALPVSSGASSATLSSYLLSFSQRYSGTTTASVSFENPFSEGYLGATTTGAPPFLAETDDVAAVSGIPTKSYIRPQPIETSDQSLDYEKNDTNIFELMGSYSPYFISDGWGIYEYSLPDQCTIKQVQSLTRHGSRYPTSKFSFDSTLQKANFTASGNLSFLNTWTDKMGGQILTSLGNQQLFDKGVATWFNYGSLANIDSGKKYVARSTSEERMKYSAIYFLTGFYGLDWENYANLELLIEEDGFNNTLAPYDSCPNYIKNEDSINSSLAESWLKTYLTNATNRINSQLTGVKLNYTQVFDMQSACAYETNALGYSKFCSLFTQEEWEGYEYYIDVDWYETNSFGTNYSKALGIGWVEEFYNRLTQQSYNPAYQAEQNTTFDKNVGYFPTDQNLYFDFTHDSVIINIFTALGLNQFKSNFTGKGPDVDGEQPFRISKLVPFASQTYFEVIECESEVPADRSKAYANGTSTTSYIHMVVNENTIPLNKSIPTCGDRVDGWCEFDTFIDHLETLWNDDEFDAICYGSTSSLTNSTSSSNSTSA</sequence>
<dbReference type="InterPro" id="IPR000560">
    <property type="entry name" value="His_Pase_clade-2"/>
</dbReference>
<dbReference type="AlphaFoldDB" id="A0A1E4TVM4"/>
<dbReference type="PANTHER" id="PTHR20963:SF42">
    <property type="entry name" value="PHOSPHOGLYCERATE MUTASE-LIKE PROTEIN"/>
    <property type="match status" value="1"/>
</dbReference>